<dbReference type="GO" id="GO:0005975">
    <property type="term" value="P:carbohydrate metabolic process"/>
    <property type="evidence" value="ECO:0007669"/>
    <property type="project" value="InterPro"/>
</dbReference>
<dbReference type="NCBIfam" id="NF006970">
    <property type="entry name" value="PRK09441.1-3"/>
    <property type="match status" value="1"/>
</dbReference>
<dbReference type="InterPro" id="IPR013780">
    <property type="entry name" value="Glyco_hydro_b"/>
</dbReference>
<proteinExistence type="predicted"/>
<dbReference type="Gene3D" id="3.20.20.80">
    <property type="entry name" value="Glycosidases"/>
    <property type="match status" value="1"/>
</dbReference>
<dbReference type="OMA" id="FEWHIPS"/>
<evidence type="ECO:0000259" key="2">
    <source>
        <dbReference type="SMART" id="SM00642"/>
    </source>
</evidence>
<feature type="domain" description="Glycosyl hydrolase family 13 catalytic" evidence="2">
    <location>
        <begin position="147"/>
        <end position="525"/>
    </location>
</feature>
<dbReference type="Gene3D" id="2.40.30.140">
    <property type="match status" value="1"/>
</dbReference>
<dbReference type="Pfam" id="PF00128">
    <property type="entry name" value="Alpha-amylase"/>
    <property type="match status" value="1"/>
</dbReference>
<reference evidence="3" key="1">
    <citation type="journal article" date="2005" name="Acta Crystallogr. F Struct. Biol. Commun.">
        <title>Expression, purification and preliminary crystallographic analysis of sucrose phosphate synthase (SPS) from Halothermothrix orenii.</title>
        <authorList>
            <person name="Huynh F."/>
            <person name="Tan T.C."/>
            <person name="Swaminathan K."/>
            <person name="Patel B.K."/>
        </authorList>
    </citation>
    <scope>NUCLEOTIDE SEQUENCE</scope>
</reference>
<protein>
    <submittedName>
        <fullName evidence="3">Amylase B</fullName>
    </submittedName>
</protein>
<dbReference type="SUPFAM" id="SSF51011">
    <property type="entry name" value="Glycosyl hydrolase domain"/>
    <property type="match status" value="1"/>
</dbReference>
<accession>B2CCC1</accession>
<dbReference type="NCBIfam" id="NF006969">
    <property type="entry name" value="PRK09441.1-2"/>
    <property type="match status" value="1"/>
</dbReference>
<keyword evidence="1" id="KW-0732">Signal</keyword>
<dbReference type="Pfam" id="PF09154">
    <property type="entry name" value="Alpha-amy_C_pro"/>
    <property type="match status" value="1"/>
</dbReference>
<gene>
    <name evidence="3" type="primary">amyB</name>
</gene>
<evidence type="ECO:0000256" key="1">
    <source>
        <dbReference type="ARBA" id="ARBA00022729"/>
    </source>
</evidence>
<dbReference type="SMART" id="SM00642">
    <property type="entry name" value="Aamy"/>
    <property type="match status" value="1"/>
</dbReference>
<dbReference type="SMR" id="B2CCC1"/>
<dbReference type="SUPFAM" id="SSF51445">
    <property type="entry name" value="(Trans)glycosidases"/>
    <property type="match status" value="1"/>
</dbReference>
<reference evidence="3" key="2">
    <citation type="submission" date="2008-01" db="EMBL/GenBank/DDBJ databases">
        <title>Analysis of a region of the Halothermothrix orenii genome encoding an alpha amylase (amyB) and expression, purification and characterization of recombinant AmyB.</title>
        <authorList>
            <person name="Mijits B.N."/>
            <person name="Patel B.K.C."/>
        </authorList>
    </citation>
    <scope>NUCLEOTIDE SEQUENCE</scope>
</reference>
<name>B2CCC1_9FIRM</name>
<evidence type="ECO:0000313" key="3">
    <source>
        <dbReference type="EMBL" id="ACB11224.1"/>
    </source>
</evidence>
<organism evidence="3">
    <name type="scientific">Halothermothrix orenii</name>
    <dbReference type="NCBI Taxonomy" id="31909"/>
    <lineage>
        <taxon>Bacteria</taxon>
        <taxon>Bacillati</taxon>
        <taxon>Bacillota</taxon>
        <taxon>Clostridia</taxon>
        <taxon>Halanaerobiales</taxon>
        <taxon>Halothermotrichaceae</taxon>
        <taxon>Halothermothrix</taxon>
    </lineage>
</organism>
<dbReference type="InterPro" id="IPR015237">
    <property type="entry name" value="Alpha-amylase_C_pro"/>
</dbReference>
<dbReference type="PROSITE" id="PS51257">
    <property type="entry name" value="PROKAR_LIPOPROTEIN"/>
    <property type="match status" value="1"/>
</dbReference>
<dbReference type="GO" id="GO:0004553">
    <property type="term" value="F:hydrolase activity, hydrolyzing O-glycosyl compounds"/>
    <property type="evidence" value="ECO:0007669"/>
    <property type="project" value="InterPro"/>
</dbReference>
<dbReference type="CDD" id="cd11318">
    <property type="entry name" value="AmyAc_bac_fung_AmyA"/>
    <property type="match status" value="1"/>
</dbReference>
<sequence>MVFIKLFIKYKIYAALILLILLLSGCSNISEDVNNPNRSLFLIESEPSTGASVSKNLTEIILIFSNDINKVSQLALTDLITDSDIQGIDYNIEGNKVIINNFSLEPTCNYRLSYEVIDIYDNHLQGYIEFLVNQSNYPQIPDQEVNHTILQAFYWEMNTGEYATEHPEEANLWNLLAERAPELAEAGFTAVWLPPANKGMAGIHDVGYGTYDLWDLGEFDQKGTVRTKYGTKGELENAIDALHNNDIKVYFDAVLNHRMGADYAETVLLDENSRDKPGQYIKAWTGFNFPGRNGEYSNFTWNGQCFDGTDWDDYSKESGKYLFDEKSWDWTYNWDEDYLMGADVDYENEAVQNDVIDWGQWIINNIDFDGFRLDAVKHIDYRFIDKWMSAVQNSSNRDVFFVGEAWVEDVDDLKGFLDTVGNPDLRVFDFPLRSFFVDMLNGAYMADLRNAGLVNSPGYENRAVTFVDNHDTDRDEGSYTVSIYSRKYQAYAYILTRAEGVPTVYWKDYYIWEMKEGLDKLLTARRYYAYGPGYEVDNNDADIYSYVRSGFPDVAGDGLVLMISDGTSGNVAGKWINSRQPDTEFYDLTGHIKEHVTTDSEGYGNFKVIKSEDKGWSIWVPVE</sequence>
<dbReference type="Gene3D" id="2.60.40.1180">
    <property type="entry name" value="Golgi alpha-mannosidase II"/>
    <property type="match status" value="1"/>
</dbReference>
<dbReference type="InterPro" id="IPR017853">
    <property type="entry name" value="GH"/>
</dbReference>
<dbReference type="InterPro" id="IPR014755">
    <property type="entry name" value="Cu-Rt/internalin_Ig-like"/>
</dbReference>
<dbReference type="EMBL" id="EU404188">
    <property type="protein sequence ID" value="ACB11224.1"/>
    <property type="molecule type" value="Genomic_DNA"/>
</dbReference>
<dbReference type="Gene3D" id="2.60.40.1220">
    <property type="match status" value="1"/>
</dbReference>
<dbReference type="AlphaFoldDB" id="B2CCC1"/>
<dbReference type="InterPro" id="IPR006047">
    <property type="entry name" value="GH13_cat_dom"/>
</dbReference>
<dbReference type="CAZy" id="GH13">
    <property type="family name" value="Glycoside Hydrolase Family 13"/>
</dbReference>
<dbReference type="PANTHER" id="PTHR43447">
    <property type="entry name" value="ALPHA-AMYLASE"/>
    <property type="match status" value="1"/>
</dbReference>